<sequence>MSAHIWAGVRERVLALAKTPGADEVFGFPRGGTPLDDPLTEAELADLERYCGVRLPDEYRNFLLHVGAGGAGPAYGVFPVRRDAGGAWQWHGDGGDMTLPKRLAEPFRQRMSPEELDALLGDQPDEEAYEDIDDFDTANDAWEERLYATLWSDDHTAGAICLCHLGCAQRQWLVVSGPERGRMWDDSRCDHADLEPLGVTFAQWYLDWLAEAEKTAGTVSPSETR</sequence>
<dbReference type="InterPro" id="IPR018958">
    <property type="entry name" value="Knr4/Smi1-like_dom"/>
</dbReference>
<dbReference type="STRING" id="1306406.J116_013575"/>
<accession>A0A1D3DSR6</accession>
<dbReference type="AlphaFoldDB" id="A0A1D3DSR6"/>
<dbReference type="Gene3D" id="3.40.1580.10">
    <property type="entry name" value="SMI1/KNR4-like"/>
    <property type="match status" value="1"/>
</dbReference>
<dbReference type="SMART" id="SM00860">
    <property type="entry name" value="SMI1_KNR4"/>
    <property type="match status" value="1"/>
</dbReference>
<dbReference type="EMBL" id="ASHX02000001">
    <property type="protein sequence ID" value="OEJ95350.1"/>
    <property type="molecule type" value="Genomic_DNA"/>
</dbReference>
<protein>
    <submittedName>
        <fullName evidence="2">Cell wall assembly protein</fullName>
    </submittedName>
</protein>
<dbReference type="SUPFAM" id="SSF160631">
    <property type="entry name" value="SMI1/KNR4-like"/>
    <property type="match status" value="1"/>
</dbReference>
<evidence type="ECO:0000259" key="1">
    <source>
        <dbReference type="SMART" id="SM00860"/>
    </source>
</evidence>
<dbReference type="InterPro" id="IPR037883">
    <property type="entry name" value="Knr4/Smi1-like_sf"/>
</dbReference>
<name>A0A1D3DSR6_9ACTN</name>
<reference evidence="2 3" key="1">
    <citation type="journal article" date="2013" name="Genome Announc.">
        <title>Genome Sequence of Streptomyces violaceusniger Strain SPC6, a Halotolerant Streptomycete That Exhibits Rapid Growth and Development.</title>
        <authorList>
            <person name="Chen X."/>
            <person name="Zhang B."/>
            <person name="Zhang W."/>
            <person name="Wu X."/>
            <person name="Zhang M."/>
            <person name="Chen T."/>
            <person name="Liu G."/>
            <person name="Dyson P."/>
        </authorList>
    </citation>
    <scope>NUCLEOTIDE SEQUENCE [LARGE SCALE GENOMIC DNA]</scope>
    <source>
        <strain evidence="2 3">SPC6</strain>
    </source>
</reference>
<proteinExistence type="predicted"/>
<feature type="domain" description="Knr4/Smi1-like" evidence="1">
    <location>
        <begin position="38"/>
        <end position="211"/>
    </location>
</feature>
<dbReference type="Pfam" id="PF09346">
    <property type="entry name" value="SMI1_KNR4"/>
    <property type="match status" value="1"/>
</dbReference>
<dbReference type="RefSeq" id="WP_023587609.1">
    <property type="nucleotide sequence ID" value="NZ_ASHX02000001.1"/>
</dbReference>
<evidence type="ECO:0000313" key="2">
    <source>
        <dbReference type="EMBL" id="OEJ95350.1"/>
    </source>
</evidence>
<organism evidence="2 3">
    <name type="scientific">Streptomyces thermolilacinus SPC6</name>
    <dbReference type="NCBI Taxonomy" id="1306406"/>
    <lineage>
        <taxon>Bacteria</taxon>
        <taxon>Bacillati</taxon>
        <taxon>Actinomycetota</taxon>
        <taxon>Actinomycetes</taxon>
        <taxon>Kitasatosporales</taxon>
        <taxon>Streptomycetaceae</taxon>
        <taxon>Streptomyces</taxon>
    </lineage>
</organism>
<evidence type="ECO:0000313" key="3">
    <source>
        <dbReference type="Proteomes" id="UP000095329"/>
    </source>
</evidence>
<keyword evidence="3" id="KW-1185">Reference proteome</keyword>
<comment type="caution">
    <text evidence="2">The sequence shown here is derived from an EMBL/GenBank/DDBJ whole genome shotgun (WGS) entry which is preliminary data.</text>
</comment>
<dbReference type="OrthoDB" id="1190024at2"/>
<dbReference type="Proteomes" id="UP000095329">
    <property type="component" value="Unassembled WGS sequence"/>
</dbReference>
<dbReference type="eggNOG" id="COG0457">
    <property type="taxonomic scope" value="Bacteria"/>
</dbReference>
<gene>
    <name evidence="2" type="ORF">J116_013575</name>
</gene>